<keyword evidence="6" id="KW-0768">Sushi</keyword>
<dbReference type="SMART" id="SM00539">
    <property type="entry name" value="NIDO"/>
    <property type="match status" value="1"/>
</dbReference>
<dbReference type="OrthoDB" id="6236007at2759"/>
<dbReference type="PROSITE" id="PS51233">
    <property type="entry name" value="VWFD"/>
    <property type="match status" value="1"/>
</dbReference>
<dbReference type="InterPro" id="IPR035976">
    <property type="entry name" value="Sushi/SCR/CCP_sf"/>
</dbReference>
<feature type="domain" description="NIDO" evidence="10">
    <location>
        <begin position="109"/>
        <end position="266"/>
    </location>
</feature>
<dbReference type="InterPro" id="IPR005533">
    <property type="entry name" value="AMOP_dom"/>
</dbReference>
<comment type="subcellular location">
    <subcellularLocation>
        <location evidence="1">Membrane</location>
    </subcellularLocation>
</comment>
<evidence type="ECO:0000256" key="2">
    <source>
        <dbReference type="ARBA" id="ARBA00022692"/>
    </source>
</evidence>
<evidence type="ECO:0000259" key="8">
    <source>
        <dbReference type="PROSITE" id="PS50856"/>
    </source>
</evidence>
<feature type="domain" description="AMOP" evidence="8">
    <location>
        <begin position="475"/>
        <end position="624"/>
    </location>
</feature>
<keyword evidence="13" id="KW-1185">Reference proteome</keyword>
<comment type="caution">
    <text evidence="6">Lacks conserved residue(s) required for the propagation of feature annotation.</text>
</comment>
<keyword evidence="4 7" id="KW-0472">Membrane</keyword>
<comment type="caution">
    <text evidence="12">The sequence shown here is derived from an EMBL/GenBank/DDBJ whole genome shotgun (WGS) entry which is preliminary data.</text>
</comment>
<dbReference type="CDD" id="cd00033">
    <property type="entry name" value="CCP"/>
    <property type="match status" value="1"/>
</dbReference>
<evidence type="ECO:0000256" key="4">
    <source>
        <dbReference type="ARBA" id="ARBA00023136"/>
    </source>
</evidence>
<evidence type="ECO:0000256" key="6">
    <source>
        <dbReference type="PROSITE-ProRule" id="PRU00302"/>
    </source>
</evidence>
<dbReference type="Pfam" id="PF00094">
    <property type="entry name" value="VWD"/>
    <property type="match status" value="1"/>
</dbReference>
<dbReference type="InterPro" id="IPR001846">
    <property type="entry name" value="VWF_type-D"/>
</dbReference>
<keyword evidence="5" id="KW-1015">Disulfide bond</keyword>
<evidence type="ECO:0000256" key="3">
    <source>
        <dbReference type="ARBA" id="ARBA00022989"/>
    </source>
</evidence>
<dbReference type="SMART" id="SM00032">
    <property type="entry name" value="CCP"/>
    <property type="match status" value="1"/>
</dbReference>
<proteinExistence type="predicted"/>
<evidence type="ECO:0000256" key="7">
    <source>
        <dbReference type="SAM" id="Phobius"/>
    </source>
</evidence>
<dbReference type="InterPro" id="IPR000436">
    <property type="entry name" value="Sushi_SCR_CCP_dom"/>
</dbReference>
<dbReference type="PROSITE" id="PS50856">
    <property type="entry name" value="AMOP"/>
    <property type="match status" value="1"/>
</dbReference>
<dbReference type="Gene3D" id="2.10.70.10">
    <property type="entry name" value="Complement Module, domain 1"/>
    <property type="match status" value="1"/>
</dbReference>
<dbReference type="GO" id="GO:0007160">
    <property type="term" value="P:cell-matrix adhesion"/>
    <property type="evidence" value="ECO:0007669"/>
    <property type="project" value="InterPro"/>
</dbReference>
<dbReference type="SMART" id="SM00723">
    <property type="entry name" value="AMOP"/>
    <property type="match status" value="1"/>
</dbReference>
<gene>
    <name evidence="12" type="ORF">MGAL_10B019052</name>
</gene>
<evidence type="ECO:0000259" key="9">
    <source>
        <dbReference type="PROSITE" id="PS50923"/>
    </source>
</evidence>
<dbReference type="InterPro" id="IPR056619">
    <property type="entry name" value="C8-3_MUC4"/>
</dbReference>
<evidence type="ECO:0000313" key="13">
    <source>
        <dbReference type="Proteomes" id="UP000596742"/>
    </source>
</evidence>
<dbReference type="PROSITE" id="PS50923">
    <property type="entry name" value="SUSHI"/>
    <property type="match status" value="1"/>
</dbReference>
<evidence type="ECO:0000259" key="11">
    <source>
        <dbReference type="PROSITE" id="PS51233"/>
    </source>
</evidence>
<dbReference type="SMART" id="SM00216">
    <property type="entry name" value="VWD"/>
    <property type="match status" value="1"/>
</dbReference>
<keyword evidence="2 7" id="KW-0812">Transmembrane</keyword>
<dbReference type="InterPro" id="IPR051495">
    <property type="entry name" value="Epithelial_Barrier/Signaling"/>
</dbReference>
<evidence type="ECO:0000256" key="1">
    <source>
        <dbReference type="ARBA" id="ARBA00004370"/>
    </source>
</evidence>
<feature type="domain" description="VWFD" evidence="11">
    <location>
        <begin position="636"/>
        <end position="837"/>
    </location>
</feature>
<dbReference type="GO" id="GO:0016020">
    <property type="term" value="C:membrane"/>
    <property type="evidence" value="ECO:0007669"/>
    <property type="project" value="UniProtKB-SubCell"/>
</dbReference>
<feature type="domain" description="Sushi" evidence="9">
    <location>
        <begin position="907"/>
        <end position="969"/>
    </location>
</feature>
<organism evidence="12 13">
    <name type="scientific">Mytilus galloprovincialis</name>
    <name type="common">Mediterranean mussel</name>
    <dbReference type="NCBI Taxonomy" id="29158"/>
    <lineage>
        <taxon>Eukaryota</taxon>
        <taxon>Metazoa</taxon>
        <taxon>Spiralia</taxon>
        <taxon>Lophotrochozoa</taxon>
        <taxon>Mollusca</taxon>
        <taxon>Bivalvia</taxon>
        <taxon>Autobranchia</taxon>
        <taxon>Pteriomorphia</taxon>
        <taxon>Mytilida</taxon>
        <taxon>Mytiloidea</taxon>
        <taxon>Mytilidae</taxon>
        <taxon>Mytilinae</taxon>
        <taxon>Mytilus</taxon>
    </lineage>
</organism>
<dbReference type="InterPro" id="IPR003886">
    <property type="entry name" value="NIDO_dom"/>
</dbReference>
<dbReference type="Pfam" id="PF03782">
    <property type="entry name" value="AMOP"/>
    <property type="match status" value="1"/>
</dbReference>
<feature type="transmembrane region" description="Helical" evidence="7">
    <location>
        <begin position="979"/>
        <end position="1004"/>
    </location>
</feature>
<dbReference type="PROSITE" id="PS51220">
    <property type="entry name" value="NIDO"/>
    <property type="match status" value="1"/>
</dbReference>
<keyword evidence="3 7" id="KW-1133">Transmembrane helix</keyword>
<protein>
    <submittedName>
        <fullName evidence="12">Uncharacterized protein</fullName>
    </submittedName>
</protein>
<dbReference type="PANTHER" id="PTHR13802">
    <property type="entry name" value="MUCIN 4-RELATED"/>
    <property type="match status" value="1"/>
</dbReference>
<accession>A0A8B6BFR6</accession>
<evidence type="ECO:0000256" key="5">
    <source>
        <dbReference type="ARBA" id="ARBA00023157"/>
    </source>
</evidence>
<dbReference type="Pfam" id="PF23263">
    <property type="entry name" value="C8-3_MUC4"/>
    <property type="match status" value="1"/>
</dbReference>
<name>A0A8B6BFR6_MYTGA</name>
<sequence length="1073" mass="120302">MCSNVLRTNWFSAKFLFSLITIVNCAVLCSGISLSELYPFNSTYGDQLTPTIDDGGSDKVKLKRTFKFFGKNYTNLYVNNNGILTFKDKLDTYKPQPFPSKENRSIIAPFWADVDTEHIGGTVWFRETFEQAFLDKATVELRSYFREQRAFTAKWMFIVTWENVGYYGASRQGRERRNTFQAVLVADDIHSFVIFNYNKIQWTTGSNSGGNTLTGLGGQPAQAGFNAGDQKNYYSIEGAQTDAVINLTLTSNVGIQGKWVFQVDDDIDDKKCNNVEGIVLSPPFGNMLGGNKVNITGPCAYQEYKPMAYIVETNTNVTCKHVSDDTVACVFPPIFRTGEITILYNPYEEGWNYSALYMITNVMKKQNDLIRRSPDDWIIGDSVNLFWNFSLIPSRSAQLDVLYYSNEFKPSLNTVQSNVIYTNDARNGEHNFVLSESLSDHSLAIMRLSWNESSSNGQLITPMIWSDFFPVRWKNSGESVSWCNAWLNDEKKRSNLTDISSSCPCTLTQAMRDVGRYHADPLCNLDNLESVSNCIYHSNASHCIRRNFNIHTSTGELCCYDKEGELLDIRDNPSGGTHNRYHYQSQGDNIVPYFSFFTEDVLPYLHCCQYSKNSQMCQNFQKSRPPTTCESYNPPAPAKAAGDPHLTTLDGLDYTFNGINDFILVEDTNGSVVIQVRAVQAKDPSGTPQNATVFSAVAFTVRDMSDKVEVYQTETGEARILVNGKTHKMDIVSTSELKDVTISRNKSNEDVDTILIVSEVINLSISLEVSADLINILVMMGEESLKGALRGLLGNFNGNSSDDCIARNGSSISSSSPMDIIHHQFGMTWSVKETENLFSETAQVPVTYEPVFTVNKSDLRPDTVTICKDNQQCKFDLQVTNNSKLAASTLVFDEKFKQIQQDIEKVIRCPYLATPENGNKLVSGHSVGDNATFWCLPSFQMLCSYGYECQQRICQEDGTWSNAVIFCAEKIDTGKEQEILPVAAGSAGGAGIVLICVVIFCLCYRRRKVPMPDVEMSTTTDILPLPDFDIPPSDTSVFENQAFIDSLRHLHVGGPYRIPRPNFVDPDLFDEFF</sequence>
<dbReference type="Proteomes" id="UP000596742">
    <property type="component" value="Unassembled WGS sequence"/>
</dbReference>
<reference evidence="12" key="1">
    <citation type="submission" date="2018-11" db="EMBL/GenBank/DDBJ databases">
        <authorList>
            <person name="Alioto T."/>
            <person name="Alioto T."/>
        </authorList>
    </citation>
    <scope>NUCLEOTIDE SEQUENCE</scope>
</reference>
<evidence type="ECO:0000259" key="10">
    <source>
        <dbReference type="PROSITE" id="PS51220"/>
    </source>
</evidence>
<dbReference type="EMBL" id="UYJE01000097">
    <property type="protein sequence ID" value="VDH90172.1"/>
    <property type="molecule type" value="Genomic_DNA"/>
</dbReference>
<dbReference type="Pfam" id="PF06119">
    <property type="entry name" value="NIDO"/>
    <property type="match status" value="1"/>
</dbReference>
<dbReference type="PANTHER" id="PTHR13802:SF59">
    <property type="entry name" value="SUSHI DOMAIN-CONTAINING PROTEIN 2"/>
    <property type="match status" value="1"/>
</dbReference>
<dbReference type="SUPFAM" id="SSF57535">
    <property type="entry name" value="Complement control module/SCR domain"/>
    <property type="match status" value="1"/>
</dbReference>
<dbReference type="AlphaFoldDB" id="A0A8B6BFR6"/>
<evidence type="ECO:0000313" key="12">
    <source>
        <dbReference type="EMBL" id="VDH90172.1"/>
    </source>
</evidence>